<evidence type="ECO:0000256" key="1">
    <source>
        <dbReference type="SAM" id="MobiDB-lite"/>
    </source>
</evidence>
<proteinExistence type="predicted"/>
<dbReference type="InterPro" id="IPR046341">
    <property type="entry name" value="SET_dom_sf"/>
</dbReference>
<dbReference type="InterPro" id="IPR053209">
    <property type="entry name" value="Gramillin-biosynth_MTr"/>
</dbReference>
<dbReference type="PANTHER" id="PTHR47643:SF2">
    <property type="entry name" value="TPR DOMAIN PROTEIN (AFU_ORTHOLOGUE AFUA_5G12710)"/>
    <property type="match status" value="1"/>
</dbReference>
<dbReference type="EMBL" id="HBIP01007034">
    <property type="protein sequence ID" value="CAE0488622.1"/>
    <property type="molecule type" value="Transcribed_RNA"/>
</dbReference>
<feature type="compositionally biased region" description="Polar residues" evidence="1">
    <location>
        <begin position="161"/>
        <end position="178"/>
    </location>
</feature>
<reference evidence="3" key="1">
    <citation type="submission" date="2021-01" db="EMBL/GenBank/DDBJ databases">
        <authorList>
            <person name="Corre E."/>
            <person name="Pelletier E."/>
            <person name="Niang G."/>
            <person name="Scheremetjew M."/>
            <person name="Finn R."/>
            <person name="Kale V."/>
            <person name="Holt S."/>
            <person name="Cochrane G."/>
            <person name="Meng A."/>
            <person name="Brown T."/>
            <person name="Cohen L."/>
        </authorList>
    </citation>
    <scope>NUCLEOTIDE SEQUENCE</scope>
    <source>
        <strain evidence="3">CCMP1320</strain>
    </source>
</reference>
<gene>
    <name evidence="3" type="ORF">DTER00134_LOCUS3684</name>
    <name evidence="4" type="ORF">DTER00134_LOCUS3686</name>
</gene>
<dbReference type="PANTHER" id="PTHR47643">
    <property type="entry name" value="TPR DOMAIN PROTEIN (AFU_ORTHOLOGUE AFUA_5G12710)"/>
    <property type="match status" value="1"/>
</dbReference>
<dbReference type="AlphaFoldDB" id="A0A6S8HJF2"/>
<name>A0A6S8HJF2_DUNTE</name>
<dbReference type="Gene3D" id="2.170.270.10">
    <property type="entry name" value="SET domain"/>
    <property type="match status" value="1"/>
</dbReference>
<feature type="domain" description="SET" evidence="2">
    <location>
        <begin position="48"/>
        <end position="281"/>
    </location>
</feature>
<feature type="region of interest" description="Disordered" evidence="1">
    <location>
        <begin position="405"/>
        <end position="447"/>
    </location>
</feature>
<evidence type="ECO:0000313" key="4">
    <source>
        <dbReference type="EMBL" id="CAE0488622.1"/>
    </source>
</evidence>
<dbReference type="CDD" id="cd20071">
    <property type="entry name" value="SET_SMYD"/>
    <property type="match status" value="1"/>
</dbReference>
<protein>
    <recommendedName>
        <fullName evidence="2">SET domain-containing protein</fullName>
    </recommendedName>
</protein>
<evidence type="ECO:0000259" key="2">
    <source>
        <dbReference type="PROSITE" id="PS50280"/>
    </source>
</evidence>
<dbReference type="InterPro" id="IPR001214">
    <property type="entry name" value="SET_dom"/>
</dbReference>
<sequence length="550" mass="58947">MAISTFVMNYRSLGHSACRSMPGHPRFSKPDIIKHRFQVCCCRARLSPCVGPVKLEHMEEGGRGLLASENINPGQTILVALPLVHIQQPPGYSPSPKQLLPSLLNFEDCSHLSPNDTQEQDVAALRQRARLHAYEQLYSGGGSGLLQLSSINDLATLSCSPKNTAAPRSSDPQPAGTTSRSASASAAARARALLKAQLNAYAEPYQDVALASLHGHVLRAHVGIWPAHALLNHSCSPNACTLVVGGTGGDRADGEDDRAWKMVVRAARSISAGEEVTITYAGAHASSPLPVRRAALQAAFGFRCDCDRCLVEQDYHDDGSSGFGPASMTTYRELQKLRPQLADALDKGDKRAAARVADKLEELHSTSQEVLSGVEDEDDAGVLACSLQLPILELAAMLLSSSQSSHTHNGCVPQQEQQQQQQTEKAKFKSKQQSKAKGFGSFKPSPHPAQLQDTFQGLSLLTINARRLELMAQVAPASAAAVELSARQASLAEQQLDPEQVRAVQASCCELHTVRYGADVSEVDLQRLVAANKSNHGLVEALAQAEFEAA</sequence>
<feature type="region of interest" description="Disordered" evidence="1">
    <location>
        <begin position="161"/>
        <end position="183"/>
    </location>
</feature>
<dbReference type="Pfam" id="PF00856">
    <property type="entry name" value="SET"/>
    <property type="match status" value="1"/>
</dbReference>
<dbReference type="SMART" id="SM00317">
    <property type="entry name" value="SET"/>
    <property type="match status" value="1"/>
</dbReference>
<organism evidence="3">
    <name type="scientific">Dunaliella tertiolecta</name>
    <name type="common">Green alga</name>
    <dbReference type="NCBI Taxonomy" id="3047"/>
    <lineage>
        <taxon>Eukaryota</taxon>
        <taxon>Viridiplantae</taxon>
        <taxon>Chlorophyta</taxon>
        <taxon>core chlorophytes</taxon>
        <taxon>Chlorophyceae</taxon>
        <taxon>CS clade</taxon>
        <taxon>Chlamydomonadales</taxon>
        <taxon>Dunaliellaceae</taxon>
        <taxon>Dunaliella</taxon>
    </lineage>
</organism>
<evidence type="ECO:0000313" key="3">
    <source>
        <dbReference type="EMBL" id="CAE0488620.1"/>
    </source>
</evidence>
<dbReference type="SUPFAM" id="SSF82199">
    <property type="entry name" value="SET domain"/>
    <property type="match status" value="1"/>
</dbReference>
<accession>A0A6S8HJF2</accession>
<dbReference type="EMBL" id="HBIP01007032">
    <property type="protein sequence ID" value="CAE0488620.1"/>
    <property type="molecule type" value="Transcribed_RNA"/>
</dbReference>
<dbReference type="PROSITE" id="PS50280">
    <property type="entry name" value="SET"/>
    <property type="match status" value="1"/>
</dbReference>